<dbReference type="OrthoDB" id="3786757at2"/>
<gene>
    <name evidence="1" type="ORF">F7Q99_30310</name>
</gene>
<dbReference type="EMBL" id="WBOF01000002">
    <property type="protein sequence ID" value="MQS16383.1"/>
    <property type="molecule type" value="Genomic_DNA"/>
</dbReference>
<proteinExistence type="predicted"/>
<organism evidence="1 2">
    <name type="scientific">Streptomyces kaniharaensis</name>
    <dbReference type="NCBI Taxonomy" id="212423"/>
    <lineage>
        <taxon>Bacteria</taxon>
        <taxon>Bacillati</taxon>
        <taxon>Actinomycetota</taxon>
        <taxon>Actinomycetes</taxon>
        <taxon>Kitasatosporales</taxon>
        <taxon>Streptomycetaceae</taxon>
        <taxon>Streptomyces</taxon>
    </lineage>
</organism>
<name>A0A6N7L3H2_9ACTN</name>
<accession>A0A6N7L3H2</accession>
<dbReference type="Proteomes" id="UP000450000">
    <property type="component" value="Unassembled WGS sequence"/>
</dbReference>
<sequence>MARTLTELAHRGVTLRPGSVADVIERNITTVAERLGIQERSAWRYVDAAALADFIARQHQEFKDSSDMTCST</sequence>
<evidence type="ECO:0000313" key="2">
    <source>
        <dbReference type="Proteomes" id="UP000450000"/>
    </source>
</evidence>
<reference evidence="1 2" key="1">
    <citation type="submission" date="2019-09" db="EMBL/GenBank/DDBJ databases">
        <title>Genome Sequences of Streptomyces kaniharaensis ATCC 21070.</title>
        <authorList>
            <person name="Zhu W."/>
            <person name="De Crecy-Lagard V."/>
            <person name="Richards N.G."/>
        </authorList>
    </citation>
    <scope>NUCLEOTIDE SEQUENCE [LARGE SCALE GENOMIC DNA]</scope>
    <source>
        <strain evidence="1 2">SF-557</strain>
    </source>
</reference>
<evidence type="ECO:0000313" key="1">
    <source>
        <dbReference type="EMBL" id="MQS16383.1"/>
    </source>
</evidence>
<comment type="caution">
    <text evidence="1">The sequence shown here is derived from an EMBL/GenBank/DDBJ whole genome shotgun (WGS) entry which is preliminary data.</text>
</comment>
<keyword evidence="2" id="KW-1185">Reference proteome</keyword>
<protein>
    <submittedName>
        <fullName evidence="1">Uncharacterized protein</fullName>
    </submittedName>
</protein>
<dbReference type="RefSeq" id="WP_153467171.1">
    <property type="nucleotide sequence ID" value="NZ_WBOF01000002.1"/>
</dbReference>
<dbReference type="AlphaFoldDB" id="A0A6N7L3H2"/>